<gene>
    <name evidence="2" type="ordered locus">Deipr_1396</name>
</gene>
<dbReference type="EMBL" id="CP002536">
    <property type="protein sequence ID" value="ADY26540.1"/>
    <property type="molecule type" value="Genomic_DNA"/>
</dbReference>
<organism evidence="2 3">
    <name type="scientific">Deinococcus proteolyticus (strain ATCC 35074 / DSM 20540 / JCM 6276 / NBRC 101906 / NCIMB 13154 / VKM Ac-1939 / CCM 2703 / MRP)</name>
    <dbReference type="NCBI Taxonomy" id="693977"/>
    <lineage>
        <taxon>Bacteria</taxon>
        <taxon>Thermotogati</taxon>
        <taxon>Deinococcota</taxon>
        <taxon>Deinococci</taxon>
        <taxon>Deinococcales</taxon>
        <taxon>Deinococcaceae</taxon>
        <taxon>Deinococcus</taxon>
    </lineage>
</organism>
<reference evidence="3" key="1">
    <citation type="submission" date="2011-02" db="EMBL/GenBank/DDBJ databases">
        <title>The complete sequence of chromosome of Deinococcus proteolyticus DSM 20540.</title>
        <authorList>
            <consortium name="US DOE Joint Genome Institute (JGI-PGF)"/>
            <person name="Lucas S."/>
            <person name="Copeland A."/>
            <person name="Lapidus A."/>
            <person name="Bruce D."/>
            <person name="Goodwin L."/>
            <person name="Pitluck S."/>
            <person name="Kyrpides N."/>
            <person name="Mavromatis K."/>
            <person name="Pagani I."/>
            <person name="Ivanova N."/>
            <person name="Ovchinnikova G."/>
            <person name="Zeytun A."/>
            <person name="Detter J.C."/>
            <person name="Han C."/>
            <person name="Land M."/>
            <person name="Hauser L."/>
            <person name="Markowitz V."/>
            <person name="Cheng J.-F."/>
            <person name="Hugenholtz P."/>
            <person name="Woyke T."/>
            <person name="Wu D."/>
            <person name="Pukall R."/>
            <person name="Steenblock K."/>
            <person name="Brambilla E."/>
            <person name="Klenk H.-P."/>
            <person name="Eisen J.A."/>
        </authorList>
    </citation>
    <scope>NUCLEOTIDE SEQUENCE [LARGE SCALE GENOMIC DNA]</scope>
    <source>
        <strain evidence="3">ATCC 35074 / DSM 20540 / JCM 6276 / NBRC 101906 / NCIMB 13154 / VKM Ac-1939 / CCM 2703 / MRP</strain>
    </source>
</reference>
<dbReference type="HOGENOM" id="CLU_082673_0_0_0"/>
<dbReference type="OrthoDB" id="66154at2"/>
<proteinExistence type="predicted"/>
<dbReference type="RefSeq" id="WP_013615149.1">
    <property type="nucleotide sequence ID" value="NC_015161.1"/>
</dbReference>
<dbReference type="STRING" id="693977.Deipr_1396"/>
<keyword evidence="3" id="KW-1185">Reference proteome</keyword>
<feature type="compositionally biased region" description="Low complexity" evidence="1">
    <location>
        <begin position="218"/>
        <end position="227"/>
    </location>
</feature>
<dbReference type="KEGG" id="dpt:Deipr_1396"/>
<dbReference type="AlphaFoldDB" id="F0RJA3"/>
<accession>F0RJA3</accession>
<reference evidence="2 3" key="2">
    <citation type="journal article" date="2012" name="Stand. Genomic Sci.">
        <title>Complete genome sequence of the orange-red pigmented, radioresistant Deinococcus proteolyticus type strain (MRP(T)).</title>
        <authorList>
            <person name="Copeland A."/>
            <person name="Zeytun A."/>
            <person name="Yassawong M."/>
            <person name="Nolan M."/>
            <person name="Lucas S."/>
            <person name="Hammon N."/>
            <person name="Deshpande S."/>
            <person name="Cheng J.F."/>
            <person name="Han C."/>
            <person name="Tapia R."/>
            <person name="Goodwin L.A."/>
            <person name="Pitluck S."/>
            <person name="Mavromatis K."/>
            <person name="Liolios K."/>
            <person name="Pagani I."/>
            <person name="Ivanova N."/>
            <person name="Mikhailova N."/>
            <person name="Pati A."/>
            <person name="Chen A."/>
            <person name="Palaniappan K."/>
            <person name="Land M."/>
            <person name="Hauser L."/>
            <person name="Jeffries C.D."/>
            <person name="Brambilla E.M."/>
            <person name="Rohde M."/>
            <person name="Sikorski J."/>
            <person name="Pukall R."/>
            <person name="Goker M."/>
            <person name="Detter J.C."/>
            <person name="Woyke T."/>
            <person name="Bristow J."/>
            <person name="Eisen J.A."/>
            <person name="Markowitz V."/>
            <person name="Hugenholtz P."/>
            <person name="Kyrpides N.C."/>
            <person name="Klenk H.P."/>
            <person name="Lapidus A."/>
        </authorList>
    </citation>
    <scope>NUCLEOTIDE SEQUENCE [LARGE SCALE GENOMIC DNA]</scope>
    <source>
        <strain evidence="3">ATCC 35074 / DSM 20540 / JCM 6276 / NBRC 101906 / NCIMB 13154 / VKM Ac-1939 / CCM 2703 / MRP</strain>
    </source>
</reference>
<sequence>MSDNNRPKAEPVVLQAPSDTGTRYEEVRLPLTEKELARERLRAKVDVLTETASLKGQMQMEPLKMLGGASAVGAVLGLALGSRMKRTKKIYVDANSPVKYQKGLMKAQQKEKGGDLGGALVATLVTVGARALSNKLVRDRLQTLAEDLLAKAGQEPQGRSTQPSAAPRMAVKSPAAAQGGDSNPAVSRFLKQDSQQSTGQQTLTPQGLGAANVVVQQAGAEAASSEATGPVRHAEVPGSTVEALADGAPIERGELKNPNAG</sequence>
<name>F0RJA3_DEIPM</name>
<evidence type="ECO:0000256" key="1">
    <source>
        <dbReference type="SAM" id="MobiDB-lite"/>
    </source>
</evidence>
<dbReference type="Proteomes" id="UP000007718">
    <property type="component" value="Chromosome"/>
</dbReference>
<feature type="region of interest" description="Disordered" evidence="1">
    <location>
        <begin position="218"/>
        <end position="261"/>
    </location>
</feature>
<feature type="region of interest" description="Disordered" evidence="1">
    <location>
        <begin position="1"/>
        <end position="26"/>
    </location>
</feature>
<feature type="region of interest" description="Disordered" evidence="1">
    <location>
        <begin position="150"/>
        <end position="205"/>
    </location>
</feature>
<feature type="compositionally biased region" description="Polar residues" evidence="1">
    <location>
        <begin position="192"/>
        <end position="205"/>
    </location>
</feature>
<evidence type="ECO:0000313" key="3">
    <source>
        <dbReference type="Proteomes" id="UP000007718"/>
    </source>
</evidence>
<protein>
    <submittedName>
        <fullName evidence="2">Uncharacterized protein</fullName>
    </submittedName>
</protein>
<evidence type="ECO:0000313" key="2">
    <source>
        <dbReference type="EMBL" id="ADY26540.1"/>
    </source>
</evidence>